<dbReference type="PANTHER" id="PTHR35866">
    <property type="entry name" value="PUTATIVE-RELATED"/>
    <property type="match status" value="1"/>
</dbReference>
<gene>
    <name evidence="1" type="ORF">ASJ83_03315</name>
</gene>
<organism evidence="1 2">
    <name type="scientific">Methanocorpusculum parvum</name>
    <dbReference type="NCBI Taxonomy" id="2193"/>
    <lineage>
        <taxon>Archaea</taxon>
        <taxon>Methanobacteriati</taxon>
        <taxon>Methanobacteriota</taxon>
        <taxon>Stenosarchaea group</taxon>
        <taxon>Methanomicrobia</taxon>
        <taxon>Methanomicrobiales</taxon>
        <taxon>Methanocorpusculaceae</taxon>
        <taxon>Methanocorpusculum</taxon>
    </lineage>
</organism>
<reference evidence="1 2" key="1">
    <citation type="journal article" date="2017" name="BMC Genomics">
        <title>Genomic analysis of methanogenic archaea reveals a shift towards energy conservation.</title>
        <authorList>
            <person name="Gilmore S.P."/>
            <person name="Henske J.K."/>
            <person name="Sexton J.A."/>
            <person name="Solomon K.V."/>
            <person name="Seppala S."/>
            <person name="Yoo J.I."/>
            <person name="Huyett L.M."/>
            <person name="Pressman A."/>
            <person name="Cogan J.Z."/>
            <person name="Kivenson V."/>
            <person name="Peng X."/>
            <person name="Tan Y."/>
            <person name="Valentine D.L."/>
            <person name="O'Malley M.A."/>
        </authorList>
    </citation>
    <scope>NUCLEOTIDE SEQUENCE [LARGE SCALE GENOMIC DNA]</scope>
    <source>
        <strain evidence="1 2">XII</strain>
    </source>
</reference>
<evidence type="ECO:0000313" key="1">
    <source>
        <dbReference type="EMBL" id="PAV08608.1"/>
    </source>
</evidence>
<protein>
    <submittedName>
        <fullName evidence="1">Fe-S oxidoreductase</fullName>
    </submittedName>
</protein>
<dbReference type="InterPro" id="IPR005358">
    <property type="entry name" value="Puta_zinc/iron-chelating_dom"/>
</dbReference>
<dbReference type="PANTHER" id="PTHR35866:SF1">
    <property type="entry name" value="YKGJ FAMILY CYSTEINE CLUSTER PROTEIN"/>
    <property type="match status" value="1"/>
</dbReference>
<dbReference type="AlphaFoldDB" id="A0AAX0Q5Y7"/>
<keyword evidence="2" id="KW-1185">Reference proteome</keyword>
<evidence type="ECO:0000313" key="2">
    <source>
        <dbReference type="Proteomes" id="UP000243820"/>
    </source>
</evidence>
<dbReference type="Pfam" id="PF03692">
    <property type="entry name" value="CxxCxxCC"/>
    <property type="match status" value="1"/>
</dbReference>
<dbReference type="RefSeq" id="WP_095642517.1">
    <property type="nucleotide sequence ID" value="NZ_LMVO01000045.1"/>
</dbReference>
<comment type="caution">
    <text evidence="1">The sequence shown here is derived from an EMBL/GenBank/DDBJ whole genome shotgun (WGS) entry which is preliminary data.</text>
</comment>
<dbReference type="EMBL" id="LMVO01000045">
    <property type="protein sequence ID" value="PAV08608.1"/>
    <property type="molecule type" value="Genomic_DNA"/>
</dbReference>
<accession>A0AAX0Q5Y7</accession>
<dbReference type="Proteomes" id="UP000243820">
    <property type="component" value="Unassembled WGS sequence"/>
</dbReference>
<name>A0AAX0Q5Y7_9EURY</name>
<sequence length="229" mass="26293">MAASPKEQLSELEDELALLKAYPQEDLETIIREIGFSCTCCGKCCTKAFNGHVFLLSEDASRLKTFSPESLMPAPDFPYSDPFGNFYVSGYALKTQENGDCVFLDENRRCKIYDQRFAICRVYPYMLHREPDARGKIDWRQISGLDEHGEYDCIISDEECSRIAEETIVYETAYLEQEIAFHKAILQKFSDEGIRFVRKDHDARVRAFLKTGKAKVFVWDGSGFVQEVL</sequence>
<proteinExistence type="predicted"/>